<evidence type="ECO:0000313" key="3">
    <source>
        <dbReference type="Proteomes" id="UP000008810"/>
    </source>
</evidence>
<evidence type="ECO:0000313" key="2">
    <source>
        <dbReference type="EnsemblPlants" id="PNT68879"/>
    </source>
</evidence>
<accession>A0A2K2D3M5</accession>
<sequence>MRAGGAKSSQLVIGSGGDDSFLQPVTSGVVTSSASIMPQWKEPERAWVGSGNPCDDADMDLFYAVTFSIRIWMMVRDWLGLAELNPSLWQDTDSVREWWDSNILGVGMRRKTIASITMLVIWELWNERNVRVFRDISTMPLIIFYKIKNETRNWAIAGAKHMSSIMSGE</sequence>
<dbReference type="EnsemblPlants" id="PNT68879">
    <property type="protein sequence ID" value="PNT68879"/>
    <property type="gene ID" value="BRADI_3g46543v3"/>
</dbReference>
<name>A0A2K2D3M5_BRADI</name>
<dbReference type="Gramene" id="PNT68879">
    <property type="protein sequence ID" value="PNT68879"/>
    <property type="gene ID" value="BRADI_3g46543v3"/>
</dbReference>
<dbReference type="AlphaFoldDB" id="A0A2K2D3M5"/>
<protein>
    <submittedName>
        <fullName evidence="1 2">Uncharacterized protein</fullName>
    </submittedName>
</protein>
<evidence type="ECO:0000313" key="1">
    <source>
        <dbReference type="EMBL" id="PNT68879.1"/>
    </source>
</evidence>
<dbReference type="OrthoDB" id="1109375at2759"/>
<proteinExistence type="predicted"/>
<dbReference type="InParanoid" id="A0A2K2D3M5"/>
<keyword evidence="3" id="KW-1185">Reference proteome</keyword>
<reference evidence="2" key="3">
    <citation type="submission" date="2018-08" db="UniProtKB">
        <authorList>
            <consortium name="EnsemblPlants"/>
        </authorList>
    </citation>
    <scope>IDENTIFICATION</scope>
    <source>
        <strain evidence="2">cv. Bd21</strain>
    </source>
</reference>
<dbReference type="FunCoup" id="A0A2K2D3M5">
    <property type="interactions" value="244"/>
</dbReference>
<organism evidence="1">
    <name type="scientific">Brachypodium distachyon</name>
    <name type="common">Purple false brome</name>
    <name type="synonym">Trachynia distachya</name>
    <dbReference type="NCBI Taxonomy" id="15368"/>
    <lineage>
        <taxon>Eukaryota</taxon>
        <taxon>Viridiplantae</taxon>
        <taxon>Streptophyta</taxon>
        <taxon>Embryophyta</taxon>
        <taxon>Tracheophyta</taxon>
        <taxon>Spermatophyta</taxon>
        <taxon>Magnoliopsida</taxon>
        <taxon>Liliopsida</taxon>
        <taxon>Poales</taxon>
        <taxon>Poaceae</taxon>
        <taxon>BOP clade</taxon>
        <taxon>Pooideae</taxon>
        <taxon>Stipodae</taxon>
        <taxon>Brachypodieae</taxon>
        <taxon>Brachypodium</taxon>
    </lineage>
</organism>
<gene>
    <name evidence="1" type="ORF">BRADI_3g46543v3</name>
</gene>
<dbReference type="Proteomes" id="UP000008810">
    <property type="component" value="Chromosome 3"/>
</dbReference>
<reference evidence="1" key="2">
    <citation type="submission" date="2017-06" db="EMBL/GenBank/DDBJ databases">
        <title>WGS assembly of Brachypodium distachyon.</title>
        <authorList>
            <consortium name="The International Brachypodium Initiative"/>
            <person name="Lucas S."/>
            <person name="Harmon-Smith M."/>
            <person name="Lail K."/>
            <person name="Tice H."/>
            <person name="Grimwood J."/>
            <person name="Bruce D."/>
            <person name="Barry K."/>
            <person name="Shu S."/>
            <person name="Lindquist E."/>
            <person name="Wang M."/>
            <person name="Pitluck S."/>
            <person name="Vogel J.P."/>
            <person name="Garvin D.F."/>
            <person name="Mockler T.C."/>
            <person name="Schmutz J."/>
            <person name="Rokhsar D."/>
            <person name="Bevan M.W."/>
        </authorList>
    </citation>
    <scope>NUCLEOTIDE SEQUENCE</scope>
    <source>
        <strain evidence="1">Bd21</strain>
    </source>
</reference>
<reference evidence="1 2" key="1">
    <citation type="journal article" date="2010" name="Nature">
        <title>Genome sequencing and analysis of the model grass Brachypodium distachyon.</title>
        <authorList>
            <consortium name="International Brachypodium Initiative"/>
        </authorList>
    </citation>
    <scope>NUCLEOTIDE SEQUENCE [LARGE SCALE GENOMIC DNA]</scope>
    <source>
        <strain evidence="1 2">Bd21</strain>
    </source>
</reference>
<dbReference type="EMBL" id="CM000882">
    <property type="protein sequence ID" value="PNT68879.1"/>
    <property type="molecule type" value="Genomic_DNA"/>
</dbReference>